<evidence type="ECO:0000256" key="1">
    <source>
        <dbReference type="SAM" id="Phobius"/>
    </source>
</evidence>
<keyword evidence="1" id="KW-0812">Transmembrane</keyword>
<keyword evidence="1" id="KW-1133">Transmembrane helix</keyword>
<reference evidence="2 3" key="1">
    <citation type="submission" date="2017-09" db="EMBL/GenBank/DDBJ databases">
        <title>Depth-based differentiation of microbial function through sediment-hosted aquifers and enrichment of novel symbionts in the deep terrestrial subsurface.</title>
        <authorList>
            <person name="Probst A.J."/>
            <person name="Ladd B."/>
            <person name="Jarett J.K."/>
            <person name="Geller-Mcgrath D.E."/>
            <person name="Sieber C.M."/>
            <person name="Emerson J.B."/>
            <person name="Anantharaman K."/>
            <person name="Thomas B.C."/>
            <person name="Malmstrom R."/>
            <person name="Stieglmeier M."/>
            <person name="Klingl A."/>
            <person name="Woyke T."/>
            <person name="Ryan C.M."/>
            <person name="Banfield J.F."/>
        </authorList>
    </citation>
    <scope>NUCLEOTIDE SEQUENCE [LARGE SCALE GENOMIC DNA]</scope>
    <source>
        <strain evidence="2">CG23_combo_of_CG06-09_8_20_14_all_34_8</strain>
    </source>
</reference>
<dbReference type="EMBL" id="PCSR01000069">
    <property type="protein sequence ID" value="PIP53092.1"/>
    <property type="molecule type" value="Genomic_DNA"/>
</dbReference>
<gene>
    <name evidence="2" type="ORF">COX08_02930</name>
</gene>
<comment type="caution">
    <text evidence="2">The sequence shown here is derived from an EMBL/GenBank/DDBJ whole genome shotgun (WGS) entry which is preliminary data.</text>
</comment>
<evidence type="ECO:0008006" key="4">
    <source>
        <dbReference type="Google" id="ProtNLM"/>
    </source>
</evidence>
<evidence type="ECO:0000313" key="3">
    <source>
        <dbReference type="Proteomes" id="UP000229459"/>
    </source>
</evidence>
<keyword evidence="1" id="KW-0472">Membrane</keyword>
<evidence type="ECO:0000313" key="2">
    <source>
        <dbReference type="EMBL" id="PIP53092.1"/>
    </source>
</evidence>
<dbReference type="AlphaFoldDB" id="A0A2H0B611"/>
<feature type="transmembrane region" description="Helical" evidence="1">
    <location>
        <begin position="93"/>
        <end position="111"/>
    </location>
</feature>
<protein>
    <recommendedName>
        <fullName evidence="4">Glycosyltransferase RgtA/B/C/D-like domain-containing protein</fullName>
    </recommendedName>
</protein>
<feature type="transmembrane region" description="Helical" evidence="1">
    <location>
        <begin position="282"/>
        <end position="300"/>
    </location>
</feature>
<sequence length="437" mass="51591">MIISKNGLIFLSLFLLFFISRLYILANPAYRPNDNDHAYSDVKHDYERYANMWYYGYTPYLQHYYEYPPATIPLLLIPLILDQNGIGKYYPNYRFGIFVIDIILFLFLYKTVIKLKTPKRSKILAFLFYTGAGMLAKDFYYEGIDVAFIASLSIAFVCHYLFDQTKLFPRIVMWSFFWLSTAVKFMSLPLMFPIFLTRKLDLKKELIAISIGFLIIWGIPLAIFRSSLSVSIVFHLNRHMKFASLPYFITDTINKFTKTETINNQPPDFNYVGLVATQIEKLFTVLMPVAITLVFLWMLIKLNQQFRYKLKGIKGYFKLLFYSKVPTFNIKIYPFLIQITLVYFFVLFLTGKVFSQPFHIWYVPLLAMFPFTKTKQQLTMYLLALWLIIMDTTRLIKFPDMILIAPLTIDFVRSLLRFLPMIILLIMSIKINRYENG</sequence>
<dbReference type="Proteomes" id="UP000229459">
    <property type="component" value="Unassembled WGS sequence"/>
</dbReference>
<proteinExistence type="predicted"/>
<feature type="transmembrane region" description="Helical" evidence="1">
    <location>
        <begin position="378"/>
        <end position="396"/>
    </location>
</feature>
<feature type="transmembrane region" description="Helical" evidence="1">
    <location>
        <begin position="207"/>
        <end position="234"/>
    </location>
</feature>
<feature type="transmembrane region" description="Helical" evidence="1">
    <location>
        <begin position="146"/>
        <end position="162"/>
    </location>
</feature>
<feature type="transmembrane region" description="Helical" evidence="1">
    <location>
        <begin position="402"/>
        <end position="427"/>
    </location>
</feature>
<feature type="transmembrane region" description="Helical" evidence="1">
    <location>
        <begin position="174"/>
        <end position="195"/>
    </location>
</feature>
<organism evidence="2 3">
    <name type="scientific">Candidatus Beckwithbacteria bacterium CG23_combo_of_CG06-09_8_20_14_all_34_8</name>
    <dbReference type="NCBI Taxonomy" id="1974497"/>
    <lineage>
        <taxon>Bacteria</taxon>
        <taxon>Candidatus Beckwithiibacteriota</taxon>
    </lineage>
</organism>
<accession>A0A2H0B611</accession>
<name>A0A2H0B611_9BACT</name>
<feature type="transmembrane region" description="Helical" evidence="1">
    <location>
        <begin position="332"/>
        <end position="350"/>
    </location>
</feature>